<sequence length="174" mass="18645">MERARASSDAEDGGTTTTTTTTTTTSDARAATTTRAPTGAFFESRAWTTPAVAAETNGGGGVVDARALEDVDRARAPVDFRFLEARTRDAGETRDARADARERALMKGRGALECARSDRSACARCGETSTSQWRVMSARYASAWCAAGDLLCNKCYAKARRFARAEEGAARETR</sequence>
<feature type="compositionally biased region" description="Low complexity" evidence="1">
    <location>
        <begin position="13"/>
        <end position="40"/>
    </location>
</feature>
<dbReference type="InParanoid" id="A0A090M7Q8"/>
<dbReference type="AlphaFoldDB" id="A0A090M7Q8"/>
<organism evidence="2 4">
    <name type="scientific">Ostreococcus tauri</name>
    <name type="common">Marine green alga</name>
    <dbReference type="NCBI Taxonomy" id="70448"/>
    <lineage>
        <taxon>Eukaryota</taxon>
        <taxon>Viridiplantae</taxon>
        <taxon>Chlorophyta</taxon>
        <taxon>Mamiellophyceae</taxon>
        <taxon>Mamiellales</taxon>
        <taxon>Bathycoccaceae</taxon>
        <taxon>Ostreococcus</taxon>
    </lineage>
</organism>
<reference evidence="2 4" key="1">
    <citation type="journal article" date="2006" name="Proc. Natl. Acad. Sci. U.S.A.">
        <title>Genome analysis of the smallest free-living eukaryote Ostreococcus tauri unveils many unique features.</title>
        <authorList>
            <person name="Derelle E."/>
            <person name="Ferraz C."/>
            <person name="Rombauts S."/>
            <person name="Rouze P."/>
            <person name="Worden A.Z."/>
            <person name="Robbens S."/>
            <person name="Partensky F."/>
            <person name="Degroeve S."/>
            <person name="Echeynie S."/>
            <person name="Cooke R."/>
            <person name="Saeys Y."/>
            <person name="Wuyts J."/>
            <person name="Jabbari K."/>
            <person name="Bowler C."/>
            <person name="Panaud O."/>
            <person name="Piegu B."/>
            <person name="Ball S.G."/>
            <person name="Ral J.-P."/>
            <person name="Bouget F.-Y."/>
            <person name="Piganeau G."/>
            <person name="De Baets B."/>
            <person name="Picard A."/>
            <person name="Delseny M."/>
            <person name="Demaille J."/>
            <person name="Van de Peer Y."/>
            <person name="Moreau H."/>
        </authorList>
    </citation>
    <scope>NUCLEOTIDE SEQUENCE [LARGE SCALE GENOMIC DNA]</scope>
    <source>
        <strain evidence="2 4">OTTH0595</strain>
    </source>
</reference>
<name>A0A090M7Q8_OSTTA</name>
<evidence type="ECO:0000313" key="3">
    <source>
        <dbReference type="EMBL" id="OUS47757.1"/>
    </source>
</evidence>
<accession>A0A090M7Q8</accession>
<accession>A0A1Y5IGJ7</accession>
<dbReference type="EMBL" id="CAID01000005">
    <property type="protein sequence ID" value="CEF98154.1"/>
    <property type="molecule type" value="Genomic_DNA"/>
</dbReference>
<dbReference type="Proteomes" id="UP000195557">
    <property type="component" value="Unassembled WGS sequence"/>
</dbReference>
<feature type="region of interest" description="Disordered" evidence="1">
    <location>
        <begin position="1"/>
        <end position="43"/>
    </location>
</feature>
<dbReference type="Proteomes" id="UP000009170">
    <property type="component" value="Unassembled WGS sequence"/>
</dbReference>
<evidence type="ECO:0000313" key="2">
    <source>
        <dbReference type="EMBL" id="CEF98154.1"/>
    </source>
</evidence>
<reference evidence="3" key="3">
    <citation type="submission" date="2017-04" db="EMBL/GenBank/DDBJ databases">
        <title>Population genomics of picophytoplankton unveils novel chromosome hypervariability.</title>
        <authorList>
            <consortium name="DOE Joint Genome Institute"/>
            <person name="Blanc-Mathieu R."/>
            <person name="Krasovec M."/>
            <person name="Hebrard M."/>
            <person name="Yau S."/>
            <person name="Desgranges E."/>
            <person name="Martin J."/>
            <person name="Schackwitz W."/>
            <person name="Kuo A."/>
            <person name="Salin G."/>
            <person name="Donnadieu C."/>
            <person name="Desdevises Y."/>
            <person name="Sanchez-Ferandin S."/>
            <person name="Moreau H."/>
            <person name="Rivals E."/>
            <person name="Grigoriev I.V."/>
            <person name="Grimsley N."/>
            <person name="Eyre-Walker A."/>
            <person name="Piganeau G."/>
        </authorList>
    </citation>
    <scope>NUCLEOTIDE SEQUENCE [LARGE SCALE GENOMIC DNA]</scope>
    <source>
        <strain evidence="3">RCC 1115</strain>
    </source>
</reference>
<evidence type="ECO:0000313" key="4">
    <source>
        <dbReference type="Proteomes" id="UP000009170"/>
    </source>
</evidence>
<reference evidence="2" key="2">
    <citation type="journal article" date="2014" name="BMC Genomics">
        <title>An improved genome of the model marine alga Ostreococcus tauri unfolds by assessing Illumina de novo assemblies.</title>
        <authorList>
            <person name="Blanc-Mathieu R."/>
            <person name="Verhelst B."/>
            <person name="Derelle E."/>
            <person name="Rombauts S."/>
            <person name="Bouget F.Y."/>
            <person name="Carre I."/>
            <person name="Chateau A."/>
            <person name="Eyre-Walker A."/>
            <person name="Grimsley N."/>
            <person name="Moreau H."/>
            <person name="Piegu B."/>
            <person name="Rivals E."/>
            <person name="Schackwitz W."/>
            <person name="Van de Peer Y."/>
            <person name="Piganeau G."/>
        </authorList>
    </citation>
    <scope>NUCLEOTIDE SEQUENCE</scope>
    <source>
        <strain evidence="2">RCC4221</strain>
    </source>
</reference>
<protein>
    <submittedName>
        <fullName evidence="2">Unnamed product</fullName>
    </submittedName>
</protein>
<evidence type="ECO:0000256" key="1">
    <source>
        <dbReference type="SAM" id="MobiDB-lite"/>
    </source>
</evidence>
<dbReference type="EMBL" id="KZ155776">
    <property type="protein sequence ID" value="OUS47757.1"/>
    <property type="molecule type" value="Genomic_DNA"/>
</dbReference>
<keyword evidence="4" id="KW-1185">Reference proteome</keyword>
<gene>
    <name evidence="3" type="ORF">BE221DRAFT_69928</name>
    <name evidence="2" type="ORF">OT_ostta05g04630</name>
</gene>
<accession>A0A454XYP5</accession>
<proteinExistence type="predicted"/>